<dbReference type="SMART" id="SM00355">
    <property type="entry name" value="ZnF_C2H2"/>
    <property type="match status" value="2"/>
</dbReference>
<dbReference type="AlphaFoldDB" id="A0A1L7UJ28"/>
<dbReference type="InterPro" id="IPR013087">
    <property type="entry name" value="Znf_C2H2_type"/>
</dbReference>
<keyword evidence="2" id="KW-0862">Zinc</keyword>
<dbReference type="SUPFAM" id="SSF57667">
    <property type="entry name" value="beta-beta-alpha zinc fingers"/>
    <property type="match status" value="1"/>
</dbReference>
<dbReference type="GO" id="GO:0008270">
    <property type="term" value="F:zinc ion binding"/>
    <property type="evidence" value="ECO:0007669"/>
    <property type="project" value="UniProtKB-KW"/>
</dbReference>
<evidence type="ECO:0000313" key="10">
    <source>
        <dbReference type="EMBL" id="CVL07481.1"/>
    </source>
</evidence>
<dbReference type="PROSITE" id="PS00463">
    <property type="entry name" value="ZN2_CY6_FUNGAL_1"/>
    <property type="match status" value="1"/>
</dbReference>
<dbReference type="PROSITE" id="PS50157">
    <property type="entry name" value="ZINC_FINGER_C2H2_2"/>
    <property type="match status" value="2"/>
</dbReference>
<keyword evidence="1" id="KW-0479">Metal-binding</keyword>
<dbReference type="Pfam" id="PF00096">
    <property type="entry name" value="zf-C2H2"/>
    <property type="match status" value="2"/>
</dbReference>
<dbReference type="Gene3D" id="3.30.160.60">
    <property type="entry name" value="Classic Zinc Finger"/>
    <property type="match status" value="1"/>
</dbReference>
<dbReference type="PROSITE" id="PS50048">
    <property type="entry name" value="ZN2_CY6_FUNGAL_2"/>
    <property type="match status" value="1"/>
</dbReference>
<dbReference type="GO" id="GO:0000981">
    <property type="term" value="F:DNA-binding transcription factor activity, RNA polymerase II-specific"/>
    <property type="evidence" value="ECO:0007669"/>
    <property type="project" value="InterPro"/>
</dbReference>
<accession>A0A1L7UJ28</accession>
<protein>
    <submittedName>
        <fullName evidence="10">Uncharacterized protein</fullName>
    </submittedName>
</protein>
<keyword evidence="5" id="KW-0539">Nucleus</keyword>
<evidence type="ECO:0000256" key="6">
    <source>
        <dbReference type="PROSITE-ProRule" id="PRU00042"/>
    </source>
</evidence>
<dbReference type="InterPro" id="IPR036236">
    <property type="entry name" value="Znf_C2H2_sf"/>
</dbReference>
<dbReference type="InterPro" id="IPR036864">
    <property type="entry name" value="Zn2-C6_fun-type_DNA-bd_sf"/>
</dbReference>
<evidence type="ECO:0000256" key="2">
    <source>
        <dbReference type="ARBA" id="ARBA00022833"/>
    </source>
</evidence>
<dbReference type="CDD" id="cd12148">
    <property type="entry name" value="fungal_TF_MHR"/>
    <property type="match status" value="1"/>
</dbReference>
<dbReference type="InterPro" id="IPR007219">
    <property type="entry name" value="XnlR_reg_dom"/>
</dbReference>
<dbReference type="GeneID" id="65093633"/>
<sequence length="883" mass="99365">MTGPQQDGRVSCLVCGRSYARMSHLRRHMQNHSAINGHVCDTCQRSFTRIDSLRRHVRICPEARHMFTAVDPPRASSRACLNCARARQRCSHAARCARCQDKGLECVYPPGAGSMDWAYSVLTEARGRPPDRDSSPAPLAIATSSVTSGPSEGYQDVEMLDPIACGRLVIEGELPDAPFIPPVSSIAQGNWPNSPIAFQPPYCGTKSLSRDQTLERRRGSSQSTTSQASSPAASVATKQSSTSNTDTKSARGYSAGSGARDTLFKELPRLYRLSLPKSPKIGHTPVPARVAFPLLLNDEDNPGRLQVSGVTYDNLCHLFRRLCLSETFLFAKYSSSTFIQQNLLDRCVSEYFEHFHAFFPLIHEISFLKGQDSTLTLAVAAIGSFFLDCEESTELSAAFLEFLRRTLIVRVEALRSNFDKPSCLHFVQASLLSIVGMYHHHKDSMQSEAVKGIRSLAEFCRERELCMHDDPGGSGLDHLENWATWIEKEELRRTVYCFWLFGEMLDTQQQTVIGLDLVEIQLELPSSDQLFMTTSVEEWSQLVKGTRPNPTLLECLKNLTSDRHLFSGLTQLGHTLLVYGLFYQSRQMKEHLQHLARSCNHGSTEALEIAPEKHFSFHDLLDLSSWVSWRNQMCDCLDVLHRHANGVTGHAGGFEEPLVLHLHLARVILLSPCSEIQSVARFLSCGKPEQHRQYGKDNMTDVQYTKLLTALRVWLSHDKYKMRLAVIHAAGIFWHIRRYSVQSFHEPAALFLAALTIWSFCLRTKFLCLLPTDPHLQPEGSHLMPHISPGDDAESVEHEASSDISRVYIDRVLDDELVQTLVLGRGPVEMYMSRIGDLNMPEAPVKVLNEAARLMELRCSIWPISKFYYERLLILADPLRQLP</sequence>
<feature type="compositionally biased region" description="Basic and acidic residues" evidence="7">
    <location>
        <begin position="208"/>
        <end position="218"/>
    </location>
</feature>
<dbReference type="Proteomes" id="UP000184255">
    <property type="component" value="Unassembled WGS sequence"/>
</dbReference>
<keyword evidence="6" id="KW-0863">Zinc-finger</keyword>
<feature type="domain" description="C2H2-type" evidence="9">
    <location>
        <begin position="10"/>
        <end position="37"/>
    </location>
</feature>
<reference evidence="11" key="1">
    <citation type="journal article" date="2016" name="Genome Biol. Evol.">
        <title>Comparative 'omics' of the Fusarium fujikuroi species complex highlights differences in genetic potential and metabolite synthesis.</title>
        <authorList>
            <person name="Niehaus E.-M."/>
            <person name="Muensterkoetter M."/>
            <person name="Proctor R.H."/>
            <person name="Brown D.W."/>
            <person name="Sharon A."/>
            <person name="Idan Y."/>
            <person name="Oren-Young L."/>
            <person name="Sieber C.M."/>
            <person name="Novak O."/>
            <person name="Pencik A."/>
            <person name="Tarkowska D."/>
            <person name="Hromadova K."/>
            <person name="Freeman S."/>
            <person name="Maymon M."/>
            <person name="Elazar M."/>
            <person name="Youssef S.A."/>
            <person name="El-Shabrawy E.S.M."/>
            <person name="Shalaby A.B.A."/>
            <person name="Houterman P."/>
            <person name="Brock N.L."/>
            <person name="Burkhardt I."/>
            <person name="Tsavkelova E.A."/>
            <person name="Dickschat J.S."/>
            <person name="Galuszka P."/>
            <person name="Gueldener U."/>
            <person name="Tudzynski B."/>
        </authorList>
    </citation>
    <scope>NUCLEOTIDE SEQUENCE [LARGE SCALE GENOMIC DNA]</scope>
    <source>
        <strain evidence="11">MRC7560</strain>
    </source>
</reference>
<gene>
    <name evidence="10" type="ORF">FMAN_14386</name>
</gene>
<keyword evidence="3" id="KW-0805">Transcription regulation</keyword>
<organism evidence="10 11">
    <name type="scientific">Fusarium mangiferae</name>
    <name type="common">Mango malformation disease fungus</name>
    <dbReference type="NCBI Taxonomy" id="192010"/>
    <lineage>
        <taxon>Eukaryota</taxon>
        <taxon>Fungi</taxon>
        <taxon>Dikarya</taxon>
        <taxon>Ascomycota</taxon>
        <taxon>Pezizomycotina</taxon>
        <taxon>Sordariomycetes</taxon>
        <taxon>Hypocreomycetidae</taxon>
        <taxon>Hypocreales</taxon>
        <taxon>Nectriaceae</taxon>
        <taxon>Fusarium</taxon>
        <taxon>Fusarium fujikuroi species complex</taxon>
    </lineage>
</organism>
<dbReference type="PANTHER" id="PTHR47660">
    <property type="entry name" value="TRANSCRIPTION FACTOR WITH C2H2 AND ZN(2)-CYS(6) DNA BINDING DOMAIN (EUROFUNG)-RELATED-RELATED"/>
    <property type="match status" value="1"/>
</dbReference>
<dbReference type="InterPro" id="IPR001138">
    <property type="entry name" value="Zn2Cys6_DnaBD"/>
</dbReference>
<evidence type="ECO:0000256" key="7">
    <source>
        <dbReference type="SAM" id="MobiDB-lite"/>
    </source>
</evidence>
<evidence type="ECO:0000256" key="4">
    <source>
        <dbReference type="ARBA" id="ARBA00023163"/>
    </source>
</evidence>
<dbReference type="SUPFAM" id="SSF57701">
    <property type="entry name" value="Zn2/Cys6 DNA-binding domain"/>
    <property type="match status" value="1"/>
</dbReference>
<evidence type="ECO:0000256" key="1">
    <source>
        <dbReference type="ARBA" id="ARBA00022723"/>
    </source>
</evidence>
<feature type="domain" description="Zn(2)-C6 fungal-type" evidence="8">
    <location>
        <begin position="79"/>
        <end position="108"/>
    </location>
</feature>
<comment type="caution">
    <text evidence="10">The sequence shown here is derived from an EMBL/GenBank/DDBJ whole genome shotgun (WGS) entry which is preliminary data.</text>
</comment>
<dbReference type="SMART" id="SM00066">
    <property type="entry name" value="GAL4"/>
    <property type="match status" value="1"/>
</dbReference>
<dbReference type="CDD" id="cd00067">
    <property type="entry name" value="GAL4"/>
    <property type="match status" value="1"/>
</dbReference>
<feature type="region of interest" description="Disordered" evidence="7">
    <location>
        <begin position="202"/>
        <end position="257"/>
    </location>
</feature>
<dbReference type="Pfam" id="PF04082">
    <property type="entry name" value="Fungal_trans"/>
    <property type="match status" value="1"/>
</dbReference>
<evidence type="ECO:0000313" key="11">
    <source>
        <dbReference type="Proteomes" id="UP000184255"/>
    </source>
</evidence>
<dbReference type="RefSeq" id="XP_041690490.1">
    <property type="nucleotide sequence ID" value="XM_041825073.1"/>
</dbReference>
<dbReference type="PANTHER" id="PTHR47660:SF3">
    <property type="entry name" value="FINGER DOMAIN PROTEIN, PUTATIVE (AFU_ORTHOLOGUE AFUA_4G03310)-RELATED"/>
    <property type="match status" value="1"/>
</dbReference>
<name>A0A1L7UJ28_FUSMA</name>
<feature type="region of interest" description="Disordered" evidence="7">
    <location>
        <begin position="126"/>
        <end position="153"/>
    </location>
</feature>
<feature type="compositionally biased region" description="Low complexity" evidence="7">
    <location>
        <begin position="220"/>
        <end position="237"/>
    </location>
</feature>
<feature type="domain" description="C2H2-type" evidence="9">
    <location>
        <begin position="38"/>
        <end position="65"/>
    </location>
</feature>
<dbReference type="EMBL" id="FCQH01000020">
    <property type="protein sequence ID" value="CVL07481.1"/>
    <property type="molecule type" value="Genomic_DNA"/>
</dbReference>
<evidence type="ECO:0000256" key="3">
    <source>
        <dbReference type="ARBA" id="ARBA00023015"/>
    </source>
</evidence>
<dbReference type="VEuPathDB" id="FungiDB:FMAN_14386"/>
<keyword evidence="4" id="KW-0804">Transcription</keyword>
<dbReference type="PROSITE" id="PS00028">
    <property type="entry name" value="ZINC_FINGER_C2H2_1"/>
    <property type="match status" value="1"/>
</dbReference>
<feature type="compositionally biased region" description="Polar residues" evidence="7">
    <location>
        <begin position="238"/>
        <end position="247"/>
    </location>
</feature>
<evidence type="ECO:0000256" key="5">
    <source>
        <dbReference type="ARBA" id="ARBA00023242"/>
    </source>
</evidence>
<dbReference type="GO" id="GO:0003677">
    <property type="term" value="F:DNA binding"/>
    <property type="evidence" value="ECO:0007669"/>
    <property type="project" value="InterPro"/>
</dbReference>
<dbReference type="Gene3D" id="4.10.240.10">
    <property type="entry name" value="Zn(2)-C6 fungal-type DNA-binding domain"/>
    <property type="match status" value="1"/>
</dbReference>
<proteinExistence type="predicted"/>
<dbReference type="GO" id="GO:0006351">
    <property type="term" value="P:DNA-templated transcription"/>
    <property type="evidence" value="ECO:0007669"/>
    <property type="project" value="InterPro"/>
</dbReference>
<keyword evidence="11" id="KW-1185">Reference proteome</keyword>
<evidence type="ECO:0000259" key="8">
    <source>
        <dbReference type="PROSITE" id="PS50048"/>
    </source>
</evidence>
<evidence type="ECO:0000259" key="9">
    <source>
        <dbReference type="PROSITE" id="PS50157"/>
    </source>
</evidence>